<evidence type="ECO:0000256" key="4">
    <source>
        <dbReference type="ARBA" id="ARBA00022827"/>
    </source>
</evidence>
<dbReference type="Proteomes" id="UP000320338">
    <property type="component" value="Unassembled WGS sequence"/>
</dbReference>
<dbReference type="Pfam" id="PF02770">
    <property type="entry name" value="Acyl-CoA_dh_M"/>
    <property type="match status" value="1"/>
</dbReference>
<evidence type="ECO:0000256" key="5">
    <source>
        <dbReference type="ARBA" id="ARBA00023002"/>
    </source>
</evidence>
<comment type="cofactor">
    <cofactor evidence="1 6">
        <name>FAD</name>
        <dbReference type="ChEBI" id="CHEBI:57692"/>
    </cofactor>
</comment>
<dbReference type="Gene3D" id="1.10.540.10">
    <property type="entry name" value="Acyl-CoA dehydrogenase/oxidase, N-terminal domain"/>
    <property type="match status" value="1"/>
</dbReference>
<dbReference type="GO" id="GO:0003995">
    <property type="term" value="F:acyl-CoA dehydrogenase activity"/>
    <property type="evidence" value="ECO:0007669"/>
    <property type="project" value="InterPro"/>
</dbReference>
<keyword evidence="11" id="KW-1185">Reference proteome</keyword>
<dbReference type="PIRSF" id="PIRSF016578">
    <property type="entry name" value="HsaA"/>
    <property type="match status" value="1"/>
</dbReference>
<comment type="caution">
    <text evidence="10">The sequence shown here is derived from an EMBL/GenBank/DDBJ whole genome shotgun (WGS) entry which is preliminary data.</text>
</comment>
<dbReference type="InterPro" id="IPR009100">
    <property type="entry name" value="AcylCoA_DH/oxidase_NM_dom_sf"/>
</dbReference>
<feature type="domain" description="Acyl-CoA dehydrogenase/oxidase C-terminal" evidence="7">
    <location>
        <begin position="252"/>
        <end position="400"/>
    </location>
</feature>
<dbReference type="SUPFAM" id="SSF47203">
    <property type="entry name" value="Acyl-CoA dehydrogenase C-terminal domain-like"/>
    <property type="match status" value="1"/>
</dbReference>
<dbReference type="SUPFAM" id="SSF56645">
    <property type="entry name" value="Acyl-CoA dehydrogenase NM domain-like"/>
    <property type="match status" value="1"/>
</dbReference>
<keyword evidence="5 6" id="KW-0560">Oxidoreductase</keyword>
<evidence type="ECO:0000256" key="3">
    <source>
        <dbReference type="ARBA" id="ARBA00022630"/>
    </source>
</evidence>
<feature type="domain" description="Acyl-CoA oxidase/dehydrogenase middle" evidence="8">
    <location>
        <begin position="139"/>
        <end position="239"/>
    </location>
</feature>
<dbReference type="PANTHER" id="PTHR43884">
    <property type="entry name" value="ACYL-COA DEHYDROGENASE"/>
    <property type="match status" value="1"/>
</dbReference>
<dbReference type="InterPro" id="IPR036250">
    <property type="entry name" value="AcylCo_DH-like_C"/>
</dbReference>
<evidence type="ECO:0000259" key="8">
    <source>
        <dbReference type="Pfam" id="PF02770"/>
    </source>
</evidence>
<gene>
    <name evidence="10" type="ORF">PHY01_04680</name>
</gene>
<dbReference type="InterPro" id="IPR013786">
    <property type="entry name" value="AcylCoA_DH/ox_N"/>
</dbReference>
<dbReference type="InterPro" id="IPR046373">
    <property type="entry name" value="Acyl-CoA_Oxase/DH_mid-dom_sf"/>
</dbReference>
<evidence type="ECO:0000313" key="10">
    <source>
        <dbReference type="EMBL" id="GEC18185.1"/>
    </source>
</evidence>
<dbReference type="InterPro" id="IPR009075">
    <property type="entry name" value="AcylCo_DH/oxidase_C"/>
</dbReference>
<dbReference type="InterPro" id="IPR006091">
    <property type="entry name" value="Acyl-CoA_Oxase/DH_mid-dom"/>
</dbReference>
<dbReference type="AlphaFoldDB" id="A0A4Y3WHE6"/>
<feature type="domain" description="Acyl-CoA dehydrogenase/oxidase N-terminal" evidence="9">
    <location>
        <begin position="26"/>
        <end position="135"/>
    </location>
</feature>
<sequence length="406" mass="44472">MWQNMRVTTDDPMPPPVPVVSPPYHTPEREALQARARTFAAERVLPVADELDPVKGEIPRSLLEEMAGEGWFGITVDREHGGMGLGAFEYCMVAEELARAWMSVGSIIARAQGAGTDVADPARRAELLRRSAKGEWIGAIALSEPDAGSDLAGVATRAVRDGDEFVVTGRKRWTGNAKAADFIQVLVRTADPGPDEKRSAGLATLLVEKERDTFPDGITGRPIDKIGYHGFVTWDLEFDGFRVPVGNQIGTAGFADAQKWLNIARVHTAARAVGLARAAVEDCIGYLQDREQFEHPIGDFQAVRFTLADMAARVEQARAFYQHVAHLIDLGQPCEREAAMVKLMATEMAAEVTGDGIQLHGGNGYTTEHQVERHWRDARLTTIFEGTSEIQRKIIADRLLPRSPLG</sequence>
<dbReference type="Pfam" id="PF00441">
    <property type="entry name" value="Acyl-CoA_dh_1"/>
    <property type="match status" value="1"/>
</dbReference>
<evidence type="ECO:0000256" key="2">
    <source>
        <dbReference type="ARBA" id="ARBA00009347"/>
    </source>
</evidence>
<evidence type="ECO:0000259" key="9">
    <source>
        <dbReference type="Pfam" id="PF02771"/>
    </source>
</evidence>
<keyword evidence="3 6" id="KW-0285">Flavoprotein</keyword>
<evidence type="ECO:0000256" key="6">
    <source>
        <dbReference type="RuleBase" id="RU362125"/>
    </source>
</evidence>
<evidence type="ECO:0000256" key="1">
    <source>
        <dbReference type="ARBA" id="ARBA00001974"/>
    </source>
</evidence>
<evidence type="ECO:0000259" key="7">
    <source>
        <dbReference type="Pfam" id="PF00441"/>
    </source>
</evidence>
<accession>A0A4Y3WHE6</accession>
<protein>
    <recommendedName>
        <fullName evidence="12">Acyl-CoA dehydrogenase</fullName>
    </recommendedName>
</protein>
<evidence type="ECO:0008006" key="12">
    <source>
        <dbReference type="Google" id="ProtNLM"/>
    </source>
</evidence>
<dbReference type="Gene3D" id="2.40.110.10">
    <property type="entry name" value="Butyryl-CoA Dehydrogenase, subunit A, domain 2"/>
    <property type="match status" value="1"/>
</dbReference>
<dbReference type="Gene3D" id="1.20.140.10">
    <property type="entry name" value="Butyryl-CoA Dehydrogenase, subunit A, domain 3"/>
    <property type="match status" value="1"/>
</dbReference>
<proteinExistence type="inferred from homology"/>
<dbReference type="PROSITE" id="PS00073">
    <property type="entry name" value="ACYL_COA_DH_2"/>
    <property type="match status" value="1"/>
</dbReference>
<name>A0A4Y3WHE6_9PSEU</name>
<dbReference type="FunFam" id="1.20.140.10:FF:000001">
    <property type="entry name" value="Acyl-CoA dehydrogenase"/>
    <property type="match status" value="1"/>
</dbReference>
<evidence type="ECO:0000313" key="11">
    <source>
        <dbReference type="Proteomes" id="UP000320338"/>
    </source>
</evidence>
<dbReference type="EMBL" id="BJNG01000003">
    <property type="protein sequence ID" value="GEC18185.1"/>
    <property type="molecule type" value="Genomic_DNA"/>
</dbReference>
<dbReference type="PROSITE" id="PS00072">
    <property type="entry name" value="ACYL_COA_DH_1"/>
    <property type="match status" value="1"/>
</dbReference>
<keyword evidence="4 6" id="KW-0274">FAD</keyword>
<comment type="similarity">
    <text evidence="2 6">Belongs to the acyl-CoA dehydrogenase family.</text>
</comment>
<dbReference type="InterPro" id="IPR037069">
    <property type="entry name" value="AcylCoA_DH/ox_N_sf"/>
</dbReference>
<dbReference type="InterPro" id="IPR006089">
    <property type="entry name" value="Acyl-CoA_DH_CS"/>
</dbReference>
<reference evidence="10 11" key="1">
    <citation type="submission" date="2019-06" db="EMBL/GenBank/DDBJ databases">
        <title>Whole genome shotgun sequence of Pseudonocardia hydrocarbonoxydans NBRC 14498.</title>
        <authorList>
            <person name="Hosoyama A."/>
            <person name="Uohara A."/>
            <person name="Ohji S."/>
            <person name="Ichikawa N."/>
        </authorList>
    </citation>
    <scope>NUCLEOTIDE SEQUENCE [LARGE SCALE GENOMIC DNA]</scope>
    <source>
        <strain evidence="10 11">NBRC 14498</strain>
    </source>
</reference>
<dbReference type="PANTHER" id="PTHR43884:SF12">
    <property type="entry name" value="ISOVALERYL-COA DEHYDROGENASE, MITOCHONDRIAL-RELATED"/>
    <property type="match status" value="1"/>
</dbReference>
<dbReference type="Pfam" id="PF02771">
    <property type="entry name" value="Acyl-CoA_dh_N"/>
    <property type="match status" value="1"/>
</dbReference>
<dbReference type="GO" id="GO:0050660">
    <property type="term" value="F:flavin adenine dinucleotide binding"/>
    <property type="evidence" value="ECO:0007669"/>
    <property type="project" value="InterPro"/>
</dbReference>
<organism evidence="10 11">
    <name type="scientific">Pseudonocardia hydrocarbonoxydans</name>
    <dbReference type="NCBI Taxonomy" id="76726"/>
    <lineage>
        <taxon>Bacteria</taxon>
        <taxon>Bacillati</taxon>
        <taxon>Actinomycetota</taxon>
        <taxon>Actinomycetes</taxon>
        <taxon>Pseudonocardiales</taxon>
        <taxon>Pseudonocardiaceae</taxon>
        <taxon>Pseudonocardia</taxon>
    </lineage>
</organism>